<evidence type="ECO:0000256" key="5">
    <source>
        <dbReference type="SAM" id="MobiDB-lite"/>
    </source>
</evidence>
<comment type="similarity">
    <text evidence="2">Belongs to the HPr family.</text>
</comment>
<dbReference type="EC" id="2.7.11.-" evidence="7"/>
<protein>
    <submittedName>
        <fullName evidence="7">Phosphocarrier protein HPr</fullName>
        <ecNumber evidence="7">2.7.11.-</ecNumber>
    </submittedName>
</protein>
<evidence type="ECO:0000313" key="7">
    <source>
        <dbReference type="EMBL" id="TWT50738.1"/>
    </source>
</evidence>
<comment type="caution">
    <text evidence="7">The sequence shown here is derived from an EMBL/GenBank/DDBJ whole genome shotgun (WGS) entry which is preliminary data.</text>
</comment>
<keyword evidence="8" id="KW-1185">Reference proteome</keyword>
<dbReference type="GO" id="GO:0016740">
    <property type="term" value="F:transferase activity"/>
    <property type="evidence" value="ECO:0007669"/>
    <property type="project" value="UniProtKB-KW"/>
</dbReference>
<comment type="subcellular location">
    <subcellularLocation>
        <location evidence="1">Cytoplasm</location>
    </subcellularLocation>
</comment>
<name>A0A5C5WJ07_9BACT</name>
<dbReference type="OrthoDB" id="9809047at2"/>
<dbReference type="NCBIfam" id="TIGR01003">
    <property type="entry name" value="PTS_HPr_family"/>
    <property type="match status" value="1"/>
</dbReference>
<dbReference type="RefSeq" id="WP_146515915.1">
    <property type="nucleotide sequence ID" value="NZ_SJPI01000002.1"/>
</dbReference>
<dbReference type="GO" id="GO:0005737">
    <property type="term" value="C:cytoplasm"/>
    <property type="evidence" value="ECO:0007669"/>
    <property type="project" value="UniProtKB-SubCell"/>
</dbReference>
<dbReference type="InterPro" id="IPR035895">
    <property type="entry name" value="HPr-like_sf"/>
</dbReference>
<dbReference type="PROSITE" id="PS00589">
    <property type="entry name" value="PTS_HPR_SER"/>
    <property type="match status" value="1"/>
</dbReference>
<sequence>MSNAPLVRKVVVQNLEGLHARPAHLLVKAANNFQADITIGKNAEMMDCKSILSLLMLGAAQGTELTISVVGPDAPEALETILALFESGFDEGTGTENSVPDSVAPQGENPAGADAVMPGAKLEE</sequence>
<organism evidence="7 8">
    <name type="scientific">Rubripirellula amarantea</name>
    <dbReference type="NCBI Taxonomy" id="2527999"/>
    <lineage>
        <taxon>Bacteria</taxon>
        <taxon>Pseudomonadati</taxon>
        <taxon>Planctomycetota</taxon>
        <taxon>Planctomycetia</taxon>
        <taxon>Pirellulales</taxon>
        <taxon>Pirellulaceae</taxon>
        <taxon>Rubripirellula</taxon>
    </lineage>
</organism>
<dbReference type="Pfam" id="PF00381">
    <property type="entry name" value="PTS-HPr"/>
    <property type="match status" value="1"/>
</dbReference>
<dbReference type="PANTHER" id="PTHR33705">
    <property type="entry name" value="PHOSPHOCARRIER PROTEIN HPR"/>
    <property type="match status" value="1"/>
</dbReference>
<reference evidence="7 8" key="1">
    <citation type="submission" date="2019-02" db="EMBL/GenBank/DDBJ databases">
        <title>Deep-cultivation of Planctomycetes and their phenomic and genomic characterization uncovers novel biology.</title>
        <authorList>
            <person name="Wiegand S."/>
            <person name="Jogler M."/>
            <person name="Boedeker C."/>
            <person name="Pinto D."/>
            <person name="Vollmers J."/>
            <person name="Rivas-Marin E."/>
            <person name="Kohn T."/>
            <person name="Peeters S.H."/>
            <person name="Heuer A."/>
            <person name="Rast P."/>
            <person name="Oberbeckmann S."/>
            <person name="Bunk B."/>
            <person name="Jeske O."/>
            <person name="Meyerdierks A."/>
            <person name="Storesund J.E."/>
            <person name="Kallscheuer N."/>
            <person name="Luecker S."/>
            <person name="Lage O.M."/>
            <person name="Pohl T."/>
            <person name="Merkel B.J."/>
            <person name="Hornburger P."/>
            <person name="Mueller R.-W."/>
            <person name="Bruemmer F."/>
            <person name="Labrenz M."/>
            <person name="Spormann A.M."/>
            <person name="Op Den Camp H."/>
            <person name="Overmann J."/>
            <person name="Amann R."/>
            <person name="Jetten M.S.M."/>
            <person name="Mascher T."/>
            <person name="Medema M.H."/>
            <person name="Devos D.P."/>
            <person name="Kaster A.-K."/>
            <person name="Ovreas L."/>
            <person name="Rohde M."/>
            <person name="Galperin M.Y."/>
            <person name="Jogler C."/>
        </authorList>
    </citation>
    <scope>NUCLEOTIDE SEQUENCE [LARGE SCALE GENOMIC DNA]</scope>
    <source>
        <strain evidence="7 8">Pla22</strain>
    </source>
</reference>
<keyword evidence="3" id="KW-0963">Cytoplasm</keyword>
<gene>
    <name evidence="7" type="primary">ptsH</name>
    <name evidence="7" type="ORF">Pla22_34810</name>
</gene>
<dbReference type="InterPro" id="IPR050399">
    <property type="entry name" value="HPr"/>
</dbReference>
<dbReference type="PANTHER" id="PTHR33705:SF2">
    <property type="entry name" value="PHOSPHOCARRIER PROTEIN NPR"/>
    <property type="match status" value="1"/>
</dbReference>
<keyword evidence="7" id="KW-0808">Transferase</keyword>
<dbReference type="InterPro" id="IPR000032">
    <property type="entry name" value="HPr-like"/>
</dbReference>
<evidence type="ECO:0000259" key="6">
    <source>
        <dbReference type="PROSITE" id="PS51350"/>
    </source>
</evidence>
<dbReference type="SUPFAM" id="SSF55594">
    <property type="entry name" value="HPr-like"/>
    <property type="match status" value="1"/>
</dbReference>
<dbReference type="GO" id="GO:0009401">
    <property type="term" value="P:phosphoenolpyruvate-dependent sugar phosphotransferase system"/>
    <property type="evidence" value="ECO:0007669"/>
    <property type="project" value="UniProtKB-KW"/>
</dbReference>
<dbReference type="PRINTS" id="PR00107">
    <property type="entry name" value="PHOSPHOCPHPR"/>
</dbReference>
<feature type="domain" description="HPr" evidence="6">
    <location>
        <begin position="5"/>
        <end position="92"/>
    </location>
</feature>
<accession>A0A5C5WJ07</accession>
<dbReference type="AlphaFoldDB" id="A0A5C5WJ07"/>
<evidence type="ECO:0000256" key="1">
    <source>
        <dbReference type="ARBA" id="ARBA00004496"/>
    </source>
</evidence>
<dbReference type="InterPro" id="IPR002114">
    <property type="entry name" value="PTS_HPr_Ser_P_site"/>
</dbReference>
<keyword evidence="4" id="KW-0598">Phosphotransferase system</keyword>
<proteinExistence type="inferred from homology"/>
<feature type="region of interest" description="Disordered" evidence="5">
    <location>
        <begin position="89"/>
        <end position="124"/>
    </location>
</feature>
<evidence type="ECO:0000313" key="8">
    <source>
        <dbReference type="Proteomes" id="UP000316598"/>
    </source>
</evidence>
<dbReference type="Proteomes" id="UP000316598">
    <property type="component" value="Unassembled WGS sequence"/>
</dbReference>
<evidence type="ECO:0000256" key="4">
    <source>
        <dbReference type="ARBA" id="ARBA00022683"/>
    </source>
</evidence>
<dbReference type="Gene3D" id="3.30.1340.10">
    <property type="entry name" value="HPr-like"/>
    <property type="match status" value="1"/>
</dbReference>
<dbReference type="CDD" id="cd00367">
    <property type="entry name" value="PTS-HPr_like"/>
    <property type="match status" value="1"/>
</dbReference>
<evidence type="ECO:0000256" key="2">
    <source>
        <dbReference type="ARBA" id="ARBA00010736"/>
    </source>
</evidence>
<dbReference type="EMBL" id="SJPI01000002">
    <property type="protein sequence ID" value="TWT50738.1"/>
    <property type="molecule type" value="Genomic_DNA"/>
</dbReference>
<dbReference type="PROSITE" id="PS51350">
    <property type="entry name" value="PTS_HPR_DOM"/>
    <property type="match status" value="1"/>
</dbReference>
<evidence type="ECO:0000256" key="3">
    <source>
        <dbReference type="ARBA" id="ARBA00022490"/>
    </source>
</evidence>